<proteinExistence type="inferred from homology"/>
<dbReference type="NCBIfam" id="TIGR00350">
    <property type="entry name" value="lytR_cpsA_psr"/>
    <property type="match status" value="1"/>
</dbReference>
<dbReference type="InterPro" id="IPR004474">
    <property type="entry name" value="LytR_CpsA_psr"/>
</dbReference>
<sequence length="496" mass="55030">MQAMNDDPRINLLDDHFDLHPDPSVTPWKLGSYFFVTVFVGALVGIGFSFAITRADWLNVSQETPRGFLRSIASFVTSGDRPLVGETEGRINVVVLGIGGEGHDGPELTDTIMFGTFDPAAHRVGLLSIPRDLTIPIGDQGWRKINHANAFGELENPGNGAAYAANVIGDMLEQEVHYYVKVDFHGFEDFIDALGGVDVYVERAFVDSLYPTDDYLTRTIRFEEGWQRMDGDTALMFARSRHGTNGEGSDFARAKRQQKIILAVKERLFSSQTVLNPARIGELIKAVSDNVDTDLSTWEMMRLARYASEVKQDQIQHVVLDTSPDGLLYETTMNGAYVILPKNDDWQSIRSLAANLAKPEETAASAFAFIPSEHSNANVRIAIENGTSINGFAFRTSLLLESQGFSVTNIANAETRDFSHTIIYDFSGGAYPRELKELQEYLKADVATTVTGWLFTDNIAPRTITLDDEGLMDGRAQREEDFLIILGQSSSYLVRQ</sequence>
<organism evidence="5 6">
    <name type="scientific">Candidatus Uhrbacteria bacterium RIFCSPHIGHO2_02_FULL_53_13</name>
    <dbReference type="NCBI Taxonomy" id="1802389"/>
    <lineage>
        <taxon>Bacteria</taxon>
        <taxon>Candidatus Uhriibacteriota</taxon>
    </lineage>
</organism>
<comment type="caution">
    <text evidence="5">The sequence shown here is derived from an EMBL/GenBank/DDBJ whole genome shotgun (WGS) entry which is preliminary data.</text>
</comment>
<keyword evidence="2" id="KW-0472">Membrane</keyword>
<evidence type="ECO:0000313" key="5">
    <source>
        <dbReference type="EMBL" id="OGL71767.1"/>
    </source>
</evidence>
<evidence type="ECO:0000256" key="2">
    <source>
        <dbReference type="SAM" id="Phobius"/>
    </source>
</evidence>
<dbReference type="STRING" id="1802389.A3C17_03060"/>
<dbReference type="Gene3D" id="3.30.70.2390">
    <property type="match status" value="1"/>
</dbReference>
<evidence type="ECO:0000256" key="1">
    <source>
        <dbReference type="ARBA" id="ARBA00006068"/>
    </source>
</evidence>
<dbReference type="InterPro" id="IPR027381">
    <property type="entry name" value="LytR/CpsA/Psr_C"/>
</dbReference>
<evidence type="ECO:0000313" key="6">
    <source>
        <dbReference type="Proteomes" id="UP000177097"/>
    </source>
</evidence>
<dbReference type="Proteomes" id="UP000177097">
    <property type="component" value="Unassembled WGS sequence"/>
</dbReference>
<keyword evidence="2" id="KW-1133">Transmembrane helix</keyword>
<dbReference type="Pfam" id="PF03816">
    <property type="entry name" value="LytR_cpsA_psr"/>
    <property type="match status" value="1"/>
</dbReference>
<evidence type="ECO:0008006" key="7">
    <source>
        <dbReference type="Google" id="ProtNLM"/>
    </source>
</evidence>
<feature type="transmembrane region" description="Helical" evidence="2">
    <location>
        <begin position="30"/>
        <end position="52"/>
    </location>
</feature>
<dbReference type="InterPro" id="IPR050922">
    <property type="entry name" value="LytR/CpsA/Psr_CW_biosynth"/>
</dbReference>
<comment type="similarity">
    <text evidence="1">Belongs to the LytR/CpsA/Psr (LCP) family.</text>
</comment>
<dbReference type="EMBL" id="MGDX01000006">
    <property type="protein sequence ID" value="OGL71767.1"/>
    <property type="molecule type" value="Genomic_DNA"/>
</dbReference>
<dbReference type="Gene3D" id="3.40.630.190">
    <property type="entry name" value="LCP protein"/>
    <property type="match status" value="1"/>
</dbReference>
<feature type="domain" description="LytR/CpsA/Psr regulator C-terminal" evidence="4">
    <location>
        <begin position="378"/>
        <end position="444"/>
    </location>
</feature>
<keyword evidence="2" id="KW-0812">Transmembrane</keyword>
<feature type="domain" description="Cell envelope-related transcriptional attenuator" evidence="3">
    <location>
        <begin position="109"/>
        <end position="268"/>
    </location>
</feature>
<dbReference type="AlphaFoldDB" id="A0A1F7U256"/>
<protein>
    <recommendedName>
        <fullName evidence="7">Cell envelope-related transcriptional attenuator domain-containing protein</fullName>
    </recommendedName>
</protein>
<gene>
    <name evidence="5" type="ORF">A3C17_03060</name>
</gene>
<reference evidence="5 6" key="1">
    <citation type="journal article" date="2016" name="Nat. Commun.">
        <title>Thousands of microbial genomes shed light on interconnected biogeochemical processes in an aquifer system.</title>
        <authorList>
            <person name="Anantharaman K."/>
            <person name="Brown C.T."/>
            <person name="Hug L.A."/>
            <person name="Sharon I."/>
            <person name="Castelle C.J."/>
            <person name="Probst A.J."/>
            <person name="Thomas B.C."/>
            <person name="Singh A."/>
            <person name="Wilkins M.J."/>
            <person name="Karaoz U."/>
            <person name="Brodie E.L."/>
            <person name="Williams K.H."/>
            <person name="Hubbard S.S."/>
            <person name="Banfield J.F."/>
        </authorList>
    </citation>
    <scope>NUCLEOTIDE SEQUENCE [LARGE SCALE GENOMIC DNA]</scope>
</reference>
<dbReference type="PANTHER" id="PTHR33392:SF6">
    <property type="entry name" value="POLYISOPRENYL-TEICHOIC ACID--PEPTIDOGLYCAN TEICHOIC ACID TRANSFERASE TAGU"/>
    <property type="match status" value="1"/>
</dbReference>
<evidence type="ECO:0000259" key="3">
    <source>
        <dbReference type="Pfam" id="PF03816"/>
    </source>
</evidence>
<dbReference type="PANTHER" id="PTHR33392">
    <property type="entry name" value="POLYISOPRENYL-TEICHOIC ACID--PEPTIDOGLYCAN TEICHOIC ACID TRANSFERASE TAGU"/>
    <property type="match status" value="1"/>
</dbReference>
<name>A0A1F7U256_9BACT</name>
<dbReference type="Pfam" id="PF13399">
    <property type="entry name" value="LytR_C"/>
    <property type="match status" value="1"/>
</dbReference>
<evidence type="ECO:0000259" key="4">
    <source>
        <dbReference type="Pfam" id="PF13399"/>
    </source>
</evidence>
<accession>A0A1F7U256</accession>